<reference evidence="1" key="1">
    <citation type="submission" date="2021-05" db="EMBL/GenBank/DDBJ databases">
        <authorList>
            <person name="Alioto T."/>
            <person name="Alioto T."/>
            <person name="Gomez Garrido J."/>
        </authorList>
    </citation>
    <scope>NUCLEOTIDE SEQUENCE</scope>
</reference>
<dbReference type="EMBL" id="HBUF01217033">
    <property type="protein sequence ID" value="CAG6667675.1"/>
    <property type="molecule type" value="Transcribed_RNA"/>
</dbReference>
<proteinExistence type="predicted"/>
<accession>A0A8D8SJX2</accession>
<dbReference type="EMBL" id="HBUF01217034">
    <property type="protein sequence ID" value="CAG6667677.1"/>
    <property type="molecule type" value="Transcribed_RNA"/>
</dbReference>
<dbReference type="AlphaFoldDB" id="A0A8D8SJX2"/>
<sequence>MQSGAGLFLSNQIRPLFDHVFSLFFSQNFFFPPGIRTRIRVSNQCAMIHLRVGFIVFTQIKYFTSLGSSSLPIGPYFIGMRSWWSKGAITIFFGISKLWVPEDNRYMSKSKVDNGWLVTDGFSYQVIAPEPKGFINTYAYLGISKFSSSKTQFFYSLLSHKKLWSFVLRRKKRVFVLEHCEISDTPDRSGCK</sequence>
<protein>
    <submittedName>
        <fullName evidence="1">Uncharacterized protein</fullName>
    </submittedName>
</protein>
<evidence type="ECO:0000313" key="1">
    <source>
        <dbReference type="EMBL" id="CAG6667677.1"/>
    </source>
</evidence>
<organism evidence="1">
    <name type="scientific">Cacopsylla melanoneura</name>
    <dbReference type="NCBI Taxonomy" id="428564"/>
    <lineage>
        <taxon>Eukaryota</taxon>
        <taxon>Metazoa</taxon>
        <taxon>Ecdysozoa</taxon>
        <taxon>Arthropoda</taxon>
        <taxon>Hexapoda</taxon>
        <taxon>Insecta</taxon>
        <taxon>Pterygota</taxon>
        <taxon>Neoptera</taxon>
        <taxon>Paraneoptera</taxon>
        <taxon>Hemiptera</taxon>
        <taxon>Sternorrhyncha</taxon>
        <taxon>Psylloidea</taxon>
        <taxon>Psyllidae</taxon>
        <taxon>Psyllinae</taxon>
        <taxon>Cacopsylla</taxon>
    </lineage>
</organism>
<name>A0A8D8SJX2_9HEMI</name>